<dbReference type="RefSeq" id="WP_173583833.1">
    <property type="nucleotide sequence ID" value="NZ_WOTB01000016.1"/>
</dbReference>
<dbReference type="SMART" id="SM00382">
    <property type="entry name" value="AAA"/>
    <property type="match status" value="1"/>
</dbReference>
<dbReference type="Pfam" id="PF00004">
    <property type="entry name" value="AAA"/>
    <property type="match status" value="1"/>
</dbReference>
<keyword evidence="8" id="KW-1185">Reference proteome</keyword>
<evidence type="ECO:0000259" key="6">
    <source>
        <dbReference type="SMART" id="SM00382"/>
    </source>
</evidence>
<evidence type="ECO:0000256" key="3">
    <source>
        <dbReference type="ARBA" id="ARBA00020776"/>
    </source>
</evidence>
<dbReference type="InterPro" id="IPR003593">
    <property type="entry name" value="AAA+_ATPase"/>
</dbReference>
<accession>A0ABX0JQN8</accession>
<dbReference type="Pfam" id="PF12002">
    <property type="entry name" value="MgsA_C"/>
    <property type="match status" value="1"/>
</dbReference>
<evidence type="ECO:0000256" key="2">
    <source>
        <dbReference type="ARBA" id="ARBA00008959"/>
    </source>
</evidence>
<keyword evidence="5" id="KW-0067">ATP-binding</keyword>
<organism evidence="7 8">
    <name type="scientific">Acetobacter musti</name>
    <dbReference type="NCBI Taxonomy" id="864732"/>
    <lineage>
        <taxon>Bacteria</taxon>
        <taxon>Pseudomonadati</taxon>
        <taxon>Pseudomonadota</taxon>
        <taxon>Alphaproteobacteria</taxon>
        <taxon>Acetobacterales</taxon>
        <taxon>Acetobacteraceae</taxon>
        <taxon>Acetobacter</taxon>
    </lineage>
</organism>
<dbReference type="InterPro" id="IPR021886">
    <property type="entry name" value="MgsA_C"/>
</dbReference>
<keyword evidence="4" id="KW-0547">Nucleotide-binding</keyword>
<dbReference type="EMBL" id="WOTB01000016">
    <property type="protein sequence ID" value="NHN85439.1"/>
    <property type="molecule type" value="Genomic_DNA"/>
</dbReference>
<evidence type="ECO:0000313" key="8">
    <source>
        <dbReference type="Proteomes" id="UP000635278"/>
    </source>
</evidence>
<dbReference type="CDD" id="cd18139">
    <property type="entry name" value="HLD_clamp_RarA"/>
    <property type="match status" value="1"/>
</dbReference>
<feature type="domain" description="AAA+ ATPase" evidence="6">
    <location>
        <begin position="49"/>
        <end position="159"/>
    </location>
</feature>
<dbReference type="SUPFAM" id="SSF52540">
    <property type="entry name" value="P-loop containing nucleoside triphosphate hydrolases"/>
    <property type="match status" value="1"/>
</dbReference>
<evidence type="ECO:0000313" key="7">
    <source>
        <dbReference type="EMBL" id="NHN85439.1"/>
    </source>
</evidence>
<dbReference type="InterPro" id="IPR008921">
    <property type="entry name" value="DNA_pol3_clamp-load_cplx_C"/>
</dbReference>
<dbReference type="PRINTS" id="PR00830">
    <property type="entry name" value="ENDOLAPTASE"/>
</dbReference>
<dbReference type="InterPro" id="IPR027417">
    <property type="entry name" value="P-loop_NTPase"/>
</dbReference>
<dbReference type="Pfam" id="PF16193">
    <property type="entry name" value="AAA_assoc_2"/>
    <property type="match status" value="1"/>
</dbReference>
<comment type="caution">
    <text evidence="7">The sequence shown here is derived from an EMBL/GenBank/DDBJ whole genome shotgun (WGS) entry which is preliminary data.</text>
</comment>
<gene>
    <name evidence="7" type="ORF">GOB93_12415</name>
</gene>
<dbReference type="Gene3D" id="3.40.50.300">
    <property type="entry name" value="P-loop containing nucleotide triphosphate hydrolases"/>
    <property type="match status" value="1"/>
</dbReference>
<name>A0ABX0JQN8_9PROT</name>
<dbReference type="CDD" id="cd00009">
    <property type="entry name" value="AAA"/>
    <property type="match status" value="1"/>
</dbReference>
<dbReference type="InterPro" id="IPR051314">
    <property type="entry name" value="AAA_ATPase_RarA/MGS1/WRNIP1"/>
</dbReference>
<reference evidence="7 8" key="1">
    <citation type="journal article" date="2020" name="Int. J. Syst. Evol. Microbiol.">
        <title>Novel acetic acid bacteria from cider fermentations: Acetobacter conturbans sp. nov. and Acetobacter fallax sp. nov.</title>
        <authorList>
            <person name="Sombolestani A.S."/>
            <person name="Cleenwerck I."/>
            <person name="Cnockaert M."/>
            <person name="Borremans W."/>
            <person name="Wieme A.D."/>
            <person name="De Vuyst L."/>
            <person name="Vandamme P."/>
        </authorList>
    </citation>
    <scope>NUCLEOTIDE SEQUENCE [LARGE SCALE GENOMIC DNA]</scope>
    <source>
        <strain evidence="7 8">LMG 30640</strain>
    </source>
</reference>
<dbReference type="InterPro" id="IPR032423">
    <property type="entry name" value="AAA_assoc_2"/>
</dbReference>
<dbReference type="Gene3D" id="1.10.3710.10">
    <property type="entry name" value="DNA polymerase III clamp loader subunits, C-terminal domain"/>
    <property type="match status" value="1"/>
</dbReference>
<dbReference type="PANTHER" id="PTHR13779:SF7">
    <property type="entry name" value="ATPASE WRNIP1"/>
    <property type="match status" value="1"/>
</dbReference>
<protein>
    <recommendedName>
        <fullName evidence="3">Replication-associated recombination protein A</fullName>
    </recommendedName>
</protein>
<proteinExistence type="inferred from homology"/>
<comment type="similarity">
    <text evidence="2">Belongs to the AAA ATPase family. RarA/MGS1/WRNIP1 subfamily.</text>
</comment>
<sequence length="435" mass="46502">MSDLFDSGTPAGRAPLAAQLRPATLDDVIGQSAVVASGSVLRRRIAGGALGSVILYGPPGVGKTSIARAVGNMLGKSFRPLHATRSGVSDIRRLADEARMTPLLIFVDEVQRFSSTQTDDLLAICEEGTADFIGATTGNPYHVLTPALVSRSTILKLEPLTLEEMEQVVRRGIGHLRDEGVDAVLTDGQVRVIAGRSGGDARRALTALESLTVGHGTGRVVVTDAMLDEVYAAAPVNHDRSGDAHYDVVSAFLKSMRGSDPDATLYWLARLIHGGEDPRFIARRIMIHASEDVGLADNTALQTAVAALHAVEKIGYPEAQIVLAHAALHVARAPKSNSACRGISAAMQYVKSRPPAPVPLYLRDAHYKGAEALGHVGYRFPHGDPRGWVEQEYAPVPKGTLYQSDARDAATFEKRADEYWQRVTGQAQPRDGGKG</sequence>
<dbReference type="SUPFAM" id="SSF48019">
    <property type="entry name" value="post-AAA+ oligomerization domain-like"/>
    <property type="match status" value="1"/>
</dbReference>
<dbReference type="Proteomes" id="UP000635278">
    <property type="component" value="Unassembled WGS sequence"/>
</dbReference>
<evidence type="ECO:0000256" key="1">
    <source>
        <dbReference type="ARBA" id="ARBA00002393"/>
    </source>
</evidence>
<evidence type="ECO:0000256" key="4">
    <source>
        <dbReference type="ARBA" id="ARBA00022741"/>
    </source>
</evidence>
<dbReference type="Gene3D" id="1.20.272.10">
    <property type="match status" value="1"/>
</dbReference>
<dbReference type="InterPro" id="IPR003959">
    <property type="entry name" value="ATPase_AAA_core"/>
</dbReference>
<dbReference type="Gene3D" id="1.10.8.60">
    <property type="match status" value="1"/>
</dbReference>
<evidence type="ECO:0000256" key="5">
    <source>
        <dbReference type="ARBA" id="ARBA00022840"/>
    </source>
</evidence>
<dbReference type="PANTHER" id="PTHR13779">
    <property type="entry name" value="WERNER HELICASE-INTERACTING PROTEIN 1 FAMILY MEMBER"/>
    <property type="match status" value="1"/>
</dbReference>
<comment type="function">
    <text evidence="1">DNA-dependent ATPase that plays important roles in cellular responses to stalled DNA replication processes.</text>
</comment>